<organism evidence="2 3">
    <name type="scientific">Ceutorhynchus assimilis</name>
    <name type="common">cabbage seed weevil</name>
    <dbReference type="NCBI Taxonomy" id="467358"/>
    <lineage>
        <taxon>Eukaryota</taxon>
        <taxon>Metazoa</taxon>
        <taxon>Ecdysozoa</taxon>
        <taxon>Arthropoda</taxon>
        <taxon>Hexapoda</taxon>
        <taxon>Insecta</taxon>
        <taxon>Pterygota</taxon>
        <taxon>Neoptera</taxon>
        <taxon>Endopterygota</taxon>
        <taxon>Coleoptera</taxon>
        <taxon>Polyphaga</taxon>
        <taxon>Cucujiformia</taxon>
        <taxon>Curculionidae</taxon>
        <taxon>Ceutorhynchinae</taxon>
        <taxon>Ceutorhynchus</taxon>
    </lineage>
</organism>
<sequence>MSISTRFTGIPSKKNYRPNYFQSTGKPNFTFEELTNVETNPPKFEYQYPNYENATNDNQNIDNDTEEFENDNYYQHTFDFEAPENFSTENLIKN</sequence>
<dbReference type="OrthoDB" id="10613894at2759"/>
<feature type="region of interest" description="Disordered" evidence="1">
    <location>
        <begin position="41"/>
        <end position="65"/>
    </location>
</feature>
<reference evidence="2" key="1">
    <citation type="submission" date="2022-01" db="EMBL/GenBank/DDBJ databases">
        <authorList>
            <person name="King R."/>
        </authorList>
    </citation>
    <scope>NUCLEOTIDE SEQUENCE</scope>
</reference>
<protein>
    <submittedName>
        <fullName evidence="2">Uncharacterized protein</fullName>
    </submittedName>
</protein>
<evidence type="ECO:0000313" key="2">
    <source>
        <dbReference type="EMBL" id="CAG9768226.1"/>
    </source>
</evidence>
<dbReference type="AlphaFoldDB" id="A0A9N9MPC0"/>
<evidence type="ECO:0000313" key="3">
    <source>
        <dbReference type="Proteomes" id="UP001152799"/>
    </source>
</evidence>
<feature type="compositionally biased region" description="Polar residues" evidence="1">
    <location>
        <begin position="50"/>
        <end position="62"/>
    </location>
</feature>
<evidence type="ECO:0000256" key="1">
    <source>
        <dbReference type="SAM" id="MobiDB-lite"/>
    </source>
</evidence>
<gene>
    <name evidence="2" type="ORF">CEUTPL_LOCUS8773</name>
</gene>
<keyword evidence="3" id="KW-1185">Reference proteome</keyword>
<dbReference type="EMBL" id="OU892280">
    <property type="protein sequence ID" value="CAG9768226.1"/>
    <property type="molecule type" value="Genomic_DNA"/>
</dbReference>
<name>A0A9N9MPC0_9CUCU</name>
<proteinExistence type="predicted"/>
<dbReference type="Proteomes" id="UP001152799">
    <property type="component" value="Chromosome 4"/>
</dbReference>
<accession>A0A9N9MPC0</accession>